<dbReference type="EMBL" id="ABYI02000020">
    <property type="protein sequence ID" value="EEG74425.1"/>
    <property type="molecule type" value="Genomic_DNA"/>
</dbReference>
<gene>
    <name evidence="1" type="ORF">CLOHYLEM_05692</name>
</gene>
<keyword evidence="2" id="KW-1185">Reference proteome</keyword>
<accession>C0C0T7</accession>
<dbReference type="AlphaFoldDB" id="C0C0T7"/>
<protein>
    <submittedName>
        <fullName evidence="1">Uncharacterized protein</fullName>
    </submittedName>
</protein>
<proteinExistence type="predicted"/>
<dbReference type="HOGENOM" id="CLU_3214449_0_0_9"/>
<reference evidence="1" key="2">
    <citation type="submission" date="2013-06" db="EMBL/GenBank/DDBJ databases">
        <title>Draft genome sequence of Clostridium hylemonae (DSM 15053).</title>
        <authorList>
            <person name="Sudarsanam P."/>
            <person name="Ley R."/>
            <person name="Guruge J."/>
            <person name="Turnbaugh P.J."/>
            <person name="Mahowald M."/>
            <person name="Liep D."/>
            <person name="Gordon J."/>
        </authorList>
    </citation>
    <scope>NUCLEOTIDE SEQUENCE</scope>
    <source>
        <strain evidence="1">DSM 15053</strain>
    </source>
</reference>
<comment type="caution">
    <text evidence="1">The sequence shown here is derived from an EMBL/GenBank/DDBJ whole genome shotgun (WGS) entry which is preliminary data.</text>
</comment>
<organism evidence="1 2">
    <name type="scientific">[Clostridium] hylemonae DSM 15053</name>
    <dbReference type="NCBI Taxonomy" id="553973"/>
    <lineage>
        <taxon>Bacteria</taxon>
        <taxon>Bacillati</taxon>
        <taxon>Bacillota</taxon>
        <taxon>Clostridia</taxon>
        <taxon>Lachnospirales</taxon>
        <taxon>Lachnospiraceae</taxon>
    </lineage>
</organism>
<sequence length="44" mass="5064">MIRACRSFFISNPLSCAVSICLFYNNAFCLTTRIDTILFINEQI</sequence>
<name>C0C0T7_9FIRM</name>
<evidence type="ECO:0000313" key="2">
    <source>
        <dbReference type="Proteomes" id="UP000004893"/>
    </source>
</evidence>
<evidence type="ECO:0000313" key="1">
    <source>
        <dbReference type="EMBL" id="EEG74425.1"/>
    </source>
</evidence>
<reference evidence="1" key="1">
    <citation type="submission" date="2009-02" db="EMBL/GenBank/DDBJ databases">
        <authorList>
            <person name="Fulton L."/>
            <person name="Clifton S."/>
            <person name="Fulton B."/>
            <person name="Xu J."/>
            <person name="Minx P."/>
            <person name="Pepin K.H."/>
            <person name="Johnson M."/>
            <person name="Bhonagiri V."/>
            <person name="Nash W.E."/>
            <person name="Mardis E.R."/>
            <person name="Wilson R.K."/>
        </authorList>
    </citation>
    <scope>NUCLEOTIDE SEQUENCE [LARGE SCALE GENOMIC DNA]</scope>
    <source>
        <strain evidence="1">DSM 15053</strain>
    </source>
</reference>
<dbReference type="Proteomes" id="UP000004893">
    <property type="component" value="Unassembled WGS sequence"/>
</dbReference>
<dbReference type="STRING" id="553973.CLOHYLEM_05692"/>